<dbReference type="GO" id="GO:0006000">
    <property type="term" value="P:fructose metabolic process"/>
    <property type="evidence" value="ECO:0007669"/>
    <property type="project" value="InterPro"/>
</dbReference>
<dbReference type="PIRSF" id="PIRSF000709">
    <property type="entry name" value="6PFK_2-Ptase"/>
    <property type="match status" value="1"/>
</dbReference>
<dbReference type="GO" id="GO:0005829">
    <property type="term" value="C:cytosol"/>
    <property type="evidence" value="ECO:0007669"/>
    <property type="project" value="TreeGrafter"/>
</dbReference>
<dbReference type="RefSeq" id="XP_005825104.1">
    <property type="nucleotide sequence ID" value="XM_005825047.1"/>
</dbReference>
<sequence length="259" mass="29327">MSLLGDDRKRLLIVMVGLPARGKSFISHRLTNYLTWYGLRTKVFNVGAYRRAVGGNEDAEFFDANNKDAVAKRENLAWTVLNELLSWLVLGEGDVGIFDATNTTDERRRMVLECALTYSSDIKVLFIESICDDPKVLEANLKHKVSSSPDFVGIDPEKASLCFRRAVRLNDFSERIRKYEQIYRPIGDDSLSYIKVINLSSKVVCNKIHGRTQHRILAFLMSLHVLERPVWLVRPGPVTYLNGCLRFSSSLTRHGTGGC</sequence>
<dbReference type="EMBL" id="JH993051">
    <property type="protein sequence ID" value="EKX38124.1"/>
    <property type="molecule type" value="Genomic_DNA"/>
</dbReference>
<dbReference type="eggNOG" id="KOG0234">
    <property type="taxonomic scope" value="Eukaryota"/>
</dbReference>
<evidence type="ECO:0000313" key="5">
    <source>
        <dbReference type="EMBL" id="EKX38124.1"/>
    </source>
</evidence>
<evidence type="ECO:0000313" key="6">
    <source>
        <dbReference type="EnsemblProtists" id="EKX38124"/>
    </source>
</evidence>
<dbReference type="PANTHER" id="PTHR10606:SF49">
    <property type="entry name" value="6-PHOSPHOFRUCTO-2-KINASE DOMAIN-CONTAINING PROTEIN"/>
    <property type="match status" value="1"/>
</dbReference>
<dbReference type="SUPFAM" id="SSF52540">
    <property type="entry name" value="P-loop containing nucleoside triphosphate hydrolases"/>
    <property type="match status" value="1"/>
</dbReference>
<name>L1IQG2_GUITC</name>
<dbReference type="Proteomes" id="UP000011087">
    <property type="component" value="Unassembled WGS sequence"/>
</dbReference>
<keyword evidence="7" id="KW-1185">Reference proteome</keyword>
<dbReference type="FunFam" id="3.40.50.300:FF:000644">
    <property type="entry name" value="GpmB, Fructose-2,6-bisphosphatase"/>
    <property type="match status" value="1"/>
</dbReference>
<accession>L1IQG2</accession>
<dbReference type="OMA" id="QSKVICN"/>
<dbReference type="InterPro" id="IPR003094">
    <property type="entry name" value="6Pfruct_kin"/>
</dbReference>
<dbReference type="InterPro" id="IPR027417">
    <property type="entry name" value="P-loop_NTPase"/>
</dbReference>
<proteinExistence type="predicted"/>
<reference evidence="6" key="3">
    <citation type="submission" date="2015-06" db="UniProtKB">
        <authorList>
            <consortium name="EnsemblProtists"/>
        </authorList>
    </citation>
    <scope>IDENTIFICATION</scope>
</reference>
<dbReference type="PRINTS" id="PR00991">
    <property type="entry name" value="6PFRUCTKNASE"/>
</dbReference>
<dbReference type="EnsemblProtists" id="EKX38124">
    <property type="protein sequence ID" value="EKX38124"/>
    <property type="gene ID" value="GUITHDRAFT_77385"/>
</dbReference>
<dbReference type="GO" id="GO:0003873">
    <property type="term" value="F:6-phosphofructo-2-kinase activity"/>
    <property type="evidence" value="ECO:0007669"/>
    <property type="project" value="InterPro"/>
</dbReference>
<reference evidence="5 7" key="1">
    <citation type="journal article" date="2012" name="Nature">
        <title>Algal genomes reveal evolutionary mosaicism and the fate of nucleomorphs.</title>
        <authorList>
            <consortium name="DOE Joint Genome Institute"/>
            <person name="Curtis B.A."/>
            <person name="Tanifuji G."/>
            <person name="Burki F."/>
            <person name="Gruber A."/>
            <person name="Irimia M."/>
            <person name="Maruyama S."/>
            <person name="Arias M.C."/>
            <person name="Ball S.G."/>
            <person name="Gile G.H."/>
            <person name="Hirakawa Y."/>
            <person name="Hopkins J.F."/>
            <person name="Kuo A."/>
            <person name="Rensing S.A."/>
            <person name="Schmutz J."/>
            <person name="Symeonidi A."/>
            <person name="Elias M."/>
            <person name="Eveleigh R.J."/>
            <person name="Herman E.K."/>
            <person name="Klute M.J."/>
            <person name="Nakayama T."/>
            <person name="Obornik M."/>
            <person name="Reyes-Prieto A."/>
            <person name="Armbrust E.V."/>
            <person name="Aves S.J."/>
            <person name="Beiko R.G."/>
            <person name="Coutinho P."/>
            <person name="Dacks J.B."/>
            <person name="Durnford D.G."/>
            <person name="Fast N.M."/>
            <person name="Green B.R."/>
            <person name="Grisdale C.J."/>
            <person name="Hempel F."/>
            <person name="Henrissat B."/>
            <person name="Hoppner M.P."/>
            <person name="Ishida K."/>
            <person name="Kim E."/>
            <person name="Koreny L."/>
            <person name="Kroth P.G."/>
            <person name="Liu Y."/>
            <person name="Malik S.B."/>
            <person name="Maier U.G."/>
            <person name="McRose D."/>
            <person name="Mock T."/>
            <person name="Neilson J.A."/>
            <person name="Onodera N.T."/>
            <person name="Poole A.M."/>
            <person name="Pritham E.J."/>
            <person name="Richards T.A."/>
            <person name="Rocap G."/>
            <person name="Roy S.W."/>
            <person name="Sarai C."/>
            <person name="Schaack S."/>
            <person name="Shirato S."/>
            <person name="Slamovits C.H."/>
            <person name="Spencer D.F."/>
            <person name="Suzuki S."/>
            <person name="Worden A.Z."/>
            <person name="Zauner S."/>
            <person name="Barry K."/>
            <person name="Bell C."/>
            <person name="Bharti A.K."/>
            <person name="Crow J.A."/>
            <person name="Grimwood J."/>
            <person name="Kramer R."/>
            <person name="Lindquist E."/>
            <person name="Lucas S."/>
            <person name="Salamov A."/>
            <person name="McFadden G.I."/>
            <person name="Lane C.E."/>
            <person name="Keeling P.J."/>
            <person name="Gray M.W."/>
            <person name="Grigoriev I.V."/>
            <person name="Archibald J.M."/>
        </authorList>
    </citation>
    <scope>NUCLEOTIDE SEQUENCE</scope>
    <source>
        <strain evidence="5 7">CCMP2712</strain>
    </source>
</reference>
<dbReference type="Gene3D" id="3.40.50.300">
    <property type="entry name" value="P-loop containing nucleotide triphosphate hydrolases"/>
    <property type="match status" value="1"/>
</dbReference>
<dbReference type="KEGG" id="gtt:GUITHDRAFT_77385"/>
<gene>
    <name evidence="5" type="ORF">GUITHDRAFT_77385</name>
</gene>
<evidence type="ECO:0000259" key="4">
    <source>
        <dbReference type="Pfam" id="PF01591"/>
    </source>
</evidence>
<dbReference type="STRING" id="905079.L1IQG2"/>
<dbReference type="InterPro" id="IPR013079">
    <property type="entry name" value="6Phosfructo_kin"/>
</dbReference>
<feature type="domain" description="6-phosphofructo-2-kinase" evidence="4">
    <location>
        <begin position="8"/>
        <end position="225"/>
    </location>
</feature>
<evidence type="ECO:0000313" key="7">
    <source>
        <dbReference type="Proteomes" id="UP000011087"/>
    </source>
</evidence>
<protein>
    <recommendedName>
        <fullName evidence="4">6-phosphofructo-2-kinase domain-containing protein</fullName>
    </recommendedName>
</protein>
<dbReference type="GeneID" id="17294937"/>
<dbReference type="HOGENOM" id="CLU_072950_0_0_1"/>
<organism evidence="5">
    <name type="scientific">Guillardia theta (strain CCMP2712)</name>
    <name type="common">Cryptophyte</name>
    <dbReference type="NCBI Taxonomy" id="905079"/>
    <lineage>
        <taxon>Eukaryota</taxon>
        <taxon>Cryptophyceae</taxon>
        <taxon>Pyrenomonadales</taxon>
        <taxon>Geminigeraceae</taxon>
        <taxon>Guillardia</taxon>
    </lineage>
</organism>
<dbReference type="GO" id="GO:0005524">
    <property type="term" value="F:ATP binding"/>
    <property type="evidence" value="ECO:0007669"/>
    <property type="project" value="UniProtKB-KW"/>
</dbReference>
<comment type="subcellular location">
    <subcellularLocation>
        <location evidence="1">Plastid</location>
        <location evidence="1">Chloroplast</location>
    </subcellularLocation>
</comment>
<evidence type="ECO:0000256" key="1">
    <source>
        <dbReference type="ARBA" id="ARBA00004229"/>
    </source>
</evidence>
<dbReference type="GO" id="GO:0004331">
    <property type="term" value="F:fructose-2,6-bisphosphate 2-phosphatase activity"/>
    <property type="evidence" value="ECO:0007669"/>
    <property type="project" value="TreeGrafter"/>
</dbReference>
<dbReference type="PANTHER" id="PTHR10606">
    <property type="entry name" value="6-PHOSPHOFRUCTO-2-KINASE/FRUCTOSE-2,6-BISPHOSPHATASE"/>
    <property type="match status" value="1"/>
</dbReference>
<evidence type="ECO:0000256" key="3">
    <source>
        <dbReference type="ARBA" id="ARBA00022840"/>
    </source>
</evidence>
<evidence type="ECO:0000256" key="2">
    <source>
        <dbReference type="ARBA" id="ARBA00022741"/>
    </source>
</evidence>
<keyword evidence="3" id="KW-0067">ATP-binding</keyword>
<dbReference type="PaxDb" id="55529-EKX38124"/>
<dbReference type="GO" id="GO:0006003">
    <property type="term" value="P:fructose 2,6-bisphosphate metabolic process"/>
    <property type="evidence" value="ECO:0007669"/>
    <property type="project" value="InterPro"/>
</dbReference>
<dbReference type="OrthoDB" id="267323at2759"/>
<reference evidence="7" key="2">
    <citation type="submission" date="2012-11" db="EMBL/GenBank/DDBJ databases">
        <authorList>
            <person name="Kuo A."/>
            <person name="Curtis B.A."/>
            <person name="Tanifuji G."/>
            <person name="Burki F."/>
            <person name="Gruber A."/>
            <person name="Irimia M."/>
            <person name="Maruyama S."/>
            <person name="Arias M.C."/>
            <person name="Ball S.G."/>
            <person name="Gile G.H."/>
            <person name="Hirakawa Y."/>
            <person name="Hopkins J.F."/>
            <person name="Rensing S.A."/>
            <person name="Schmutz J."/>
            <person name="Symeonidi A."/>
            <person name="Elias M."/>
            <person name="Eveleigh R.J."/>
            <person name="Herman E.K."/>
            <person name="Klute M.J."/>
            <person name="Nakayama T."/>
            <person name="Obornik M."/>
            <person name="Reyes-Prieto A."/>
            <person name="Armbrust E.V."/>
            <person name="Aves S.J."/>
            <person name="Beiko R.G."/>
            <person name="Coutinho P."/>
            <person name="Dacks J.B."/>
            <person name="Durnford D.G."/>
            <person name="Fast N.M."/>
            <person name="Green B.R."/>
            <person name="Grisdale C."/>
            <person name="Hempe F."/>
            <person name="Henrissat B."/>
            <person name="Hoppner M.P."/>
            <person name="Ishida K.-I."/>
            <person name="Kim E."/>
            <person name="Koreny L."/>
            <person name="Kroth P.G."/>
            <person name="Liu Y."/>
            <person name="Malik S.-B."/>
            <person name="Maier U.G."/>
            <person name="McRose D."/>
            <person name="Mock T."/>
            <person name="Neilson J.A."/>
            <person name="Onodera N.T."/>
            <person name="Poole A.M."/>
            <person name="Pritham E.J."/>
            <person name="Richards T.A."/>
            <person name="Rocap G."/>
            <person name="Roy S.W."/>
            <person name="Sarai C."/>
            <person name="Schaack S."/>
            <person name="Shirato S."/>
            <person name="Slamovits C.H."/>
            <person name="Spencer D.F."/>
            <person name="Suzuki S."/>
            <person name="Worden A.Z."/>
            <person name="Zauner S."/>
            <person name="Barry K."/>
            <person name="Bell C."/>
            <person name="Bharti A.K."/>
            <person name="Crow J.A."/>
            <person name="Grimwood J."/>
            <person name="Kramer R."/>
            <person name="Lindquist E."/>
            <person name="Lucas S."/>
            <person name="Salamov A."/>
            <person name="McFadden G.I."/>
            <person name="Lane C.E."/>
            <person name="Keeling P.J."/>
            <person name="Gray M.W."/>
            <person name="Grigoriev I.V."/>
            <person name="Archibald J.M."/>
        </authorList>
    </citation>
    <scope>NUCLEOTIDE SEQUENCE</scope>
    <source>
        <strain evidence="7">CCMP2712</strain>
    </source>
</reference>
<dbReference type="GO" id="GO:0009507">
    <property type="term" value="C:chloroplast"/>
    <property type="evidence" value="ECO:0007669"/>
    <property type="project" value="UniProtKB-SubCell"/>
</dbReference>
<keyword evidence="2" id="KW-0547">Nucleotide-binding</keyword>
<dbReference type="AlphaFoldDB" id="L1IQG2"/>
<dbReference type="Pfam" id="PF01591">
    <property type="entry name" value="6PF2K"/>
    <property type="match status" value="1"/>
</dbReference>